<keyword evidence="3" id="KW-1185">Reference proteome</keyword>
<dbReference type="PANTHER" id="PTHR38646:SF1">
    <property type="entry name" value="DUF202 DOMAIN-CONTAINING PROTEIN"/>
    <property type="match status" value="1"/>
</dbReference>
<keyword evidence="1" id="KW-0472">Membrane</keyword>
<dbReference type="AlphaFoldDB" id="A0A2T0FKU3"/>
<evidence type="ECO:0000313" key="2">
    <source>
        <dbReference type="EMBL" id="PRT55614.1"/>
    </source>
</evidence>
<reference evidence="2 3" key="1">
    <citation type="submission" date="2017-04" db="EMBL/GenBank/DDBJ databases">
        <title>Genome sequencing of [Candida] sorbophila.</title>
        <authorList>
            <person name="Ahn J.O."/>
        </authorList>
    </citation>
    <scope>NUCLEOTIDE SEQUENCE [LARGE SCALE GENOMIC DNA]</scope>
    <source>
        <strain evidence="2 3">DS02</strain>
    </source>
</reference>
<accession>A0A2T0FKU3</accession>
<feature type="transmembrane region" description="Helical" evidence="1">
    <location>
        <begin position="41"/>
        <end position="60"/>
    </location>
</feature>
<evidence type="ECO:0000313" key="3">
    <source>
        <dbReference type="Proteomes" id="UP000238350"/>
    </source>
</evidence>
<dbReference type="GO" id="GO:0012505">
    <property type="term" value="C:endomembrane system"/>
    <property type="evidence" value="ECO:0007669"/>
    <property type="project" value="UniProtKB-SubCell"/>
</dbReference>
<sequence length="133" mass="15141">MSDRSEAEGLRQNSPDWRDYRSLTVAQQQDVRASQRTFDAAYIRTAFSELTFGLIILRLFSKEFLPVGTVYTIQSLCMIVLALHQRWQYKVLFLRDIDGDFVTSGQIVLISGLLAIAADTVLLVIIARMPQKQ</sequence>
<keyword evidence="1" id="KW-0812">Transmembrane</keyword>
<evidence type="ECO:0008006" key="4">
    <source>
        <dbReference type="Google" id="ProtNLM"/>
    </source>
</evidence>
<organism evidence="2 3">
    <name type="scientific">Wickerhamiella sorbophila</name>
    <dbReference type="NCBI Taxonomy" id="45607"/>
    <lineage>
        <taxon>Eukaryota</taxon>
        <taxon>Fungi</taxon>
        <taxon>Dikarya</taxon>
        <taxon>Ascomycota</taxon>
        <taxon>Saccharomycotina</taxon>
        <taxon>Dipodascomycetes</taxon>
        <taxon>Dipodascales</taxon>
        <taxon>Trichomonascaceae</taxon>
        <taxon>Wickerhamiella</taxon>
    </lineage>
</organism>
<dbReference type="OrthoDB" id="2555434at2759"/>
<dbReference type="GeneID" id="36516982"/>
<dbReference type="EMBL" id="NDIQ01000021">
    <property type="protein sequence ID" value="PRT55614.1"/>
    <property type="molecule type" value="Genomic_DNA"/>
</dbReference>
<feature type="transmembrane region" description="Helical" evidence="1">
    <location>
        <begin position="67"/>
        <end position="87"/>
    </location>
</feature>
<keyword evidence="1" id="KW-1133">Transmembrane helix</keyword>
<name>A0A2T0FKU3_9ASCO</name>
<proteinExistence type="predicted"/>
<feature type="transmembrane region" description="Helical" evidence="1">
    <location>
        <begin position="107"/>
        <end position="127"/>
    </location>
</feature>
<gene>
    <name evidence="2" type="ORF">B9G98_03234</name>
</gene>
<protein>
    <recommendedName>
        <fullName evidence="4">DUF202 domain-containing protein</fullName>
    </recommendedName>
</protein>
<dbReference type="RefSeq" id="XP_024665559.1">
    <property type="nucleotide sequence ID" value="XM_024809791.1"/>
</dbReference>
<evidence type="ECO:0000256" key="1">
    <source>
        <dbReference type="SAM" id="Phobius"/>
    </source>
</evidence>
<dbReference type="Proteomes" id="UP000238350">
    <property type="component" value="Unassembled WGS sequence"/>
</dbReference>
<comment type="caution">
    <text evidence="2">The sequence shown here is derived from an EMBL/GenBank/DDBJ whole genome shotgun (WGS) entry which is preliminary data.</text>
</comment>
<dbReference type="PANTHER" id="PTHR38646">
    <property type="entry name" value="YALI0F00814P"/>
    <property type="match status" value="1"/>
</dbReference>